<organism evidence="2 3">
    <name type="scientific">Ceratitis capitata</name>
    <name type="common">Mediterranean fruit fly</name>
    <name type="synonym">Tephritis capitata</name>
    <dbReference type="NCBI Taxonomy" id="7213"/>
    <lineage>
        <taxon>Eukaryota</taxon>
        <taxon>Metazoa</taxon>
        <taxon>Ecdysozoa</taxon>
        <taxon>Arthropoda</taxon>
        <taxon>Hexapoda</taxon>
        <taxon>Insecta</taxon>
        <taxon>Pterygota</taxon>
        <taxon>Neoptera</taxon>
        <taxon>Endopterygota</taxon>
        <taxon>Diptera</taxon>
        <taxon>Brachycera</taxon>
        <taxon>Muscomorpha</taxon>
        <taxon>Tephritoidea</taxon>
        <taxon>Tephritidae</taxon>
        <taxon>Ceratitis</taxon>
        <taxon>Ceratitis</taxon>
    </lineage>
</organism>
<keyword evidence="1" id="KW-0732">Signal</keyword>
<dbReference type="Proteomes" id="UP000606786">
    <property type="component" value="Unassembled WGS sequence"/>
</dbReference>
<proteinExistence type="predicted"/>
<protein>
    <submittedName>
        <fullName evidence="2">(Mediterranean fruit fly) hypothetical protein</fullName>
    </submittedName>
</protein>
<evidence type="ECO:0000313" key="3">
    <source>
        <dbReference type="Proteomes" id="UP000606786"/>
    </source>
</evidence>
<feature type="signal peptide" evidence="1">
    <location>
        <begin position="1"/>
        <end position="15"/>
    </location>
</feature>
<dbReference type="EMBL" id="CAJHJT010000012">
    <property type="protein sequence ID" value="CAD6999425.1"/>
    <property type="molecule type" value="Genomic_DNA"/>
</dbReference>
<dbReference type="AlphaFoldDB" id="A0A811UNN5"/>
<reference evidence="2" key="1">
    <citation type="submission" date="2020-11" db="EMBL/GenBank/DDBJ databases">
        <authorList>
            <person name="Whitehead M."/>
        </authorList>
    </citation>
    <scope>NUCLEOTIDE SEQUENCE</scope>
    <source>
        <strain evidence="2">EGII</strain>
    </source>
</reference>
<feature type="chain" id="PRO_5032304935" evidence="1">
    <location>
        <begin position="16"/>
        <end position="107"/>
    </location>
</feature>
<evidence type="ECO:0000313" key="2">
    <source>
        <dbReference type="EMBL" id="CAD6999425.1"/>
    </source>
</evidence>
<name>A0A811UNN5_CERCA</name>
<comment type="caution">
    <text evidence="2">The sequence shown here is derived from an EMBL/GenBank/DDBJ whole genome shotgun (WGS) entry which is preliminary data.</text>
</comment>
<gene>
    <name evidence="2" type="ORF">CCAP1982_LOCUS7949</name>
</gene>
<evidence type="ECO:0000256" key="1">
    <source>
        <dbReference type="SAM" id="SignalP"/>
    </source>
</evidence>
<sequence>MSIFPLFLMCEIASCSVFLVSTAKRSNIENFPSRPTAEREVILLILKRAQHPSFYSESTSVNLNEIRLRRNSSLSDCRKEVLQFLTTEISCVLPLWMTEKCHEDVWS</sequence>
<accession>A0A811UNN5</accession>
<keyword evidence="3" id="KW-1185">Reference proteome</keyword>